<proteinExistence type="predicted"/>
<gene>
    <name evidence="1" type="ORF">EHUX00137_LOCUS20013</name>
</gene>
<protein>
    <submittedName>
        <fullName evidence="1">Uncharacterized protein</fullName>
    </submittedName>
</protein>
<accession>A0A7S3WEU9</accession>
<dbReference type="AlphaFoldDB" id="A0A7S3WEU9"/>
<name>A0A7S3WEU9_EMIHU</name>
<sequence>MPRSATTPTPAEPLLSRLLSPFGVTPLSPRRASGVFILEVLEVDILWPRWVARIGVTRATEPELVPPRHAAGVAARLTARSGERVAVTVRGVL</sequence>
<reference evidence="1" key="1">
    <citation type="submission" date="2021-01" db="EMBL/GenBank/DDBJ databases">
        <authorList>
            <person name="Corre E."/>
            <person name="Pelletier E."/>
            <person name="Niang G."/>
            <person name="Scheremetjew M."/>
            <person name="Finn R."/>
            <person name="Kale V."/>
            <person name="Holt S."/>
            <person name="Cochrane G."/>
            <person name="Meng A."/>
            <person name="Brown T."/>
            <person name="Cohen L."/>
        </authorList>
    </citation>
    <scope>NUCLEOTIDE SEQUENCE</scope>
    <source>
        <strain evidence="1">379</strain>
    </source>
</reference>
<organism evidence="1">
    <name type="scientific">Emiliania huxleyi</name>
    <name type="common">Coccolithophore</name>
    <name type="synonym">Pontosphaera huxleyi</name>
    <dbReference type="NCBI Taxonomy" id="2903"/>
    <lineage>
        <taxon>Eukaryota</taxon>
        <taxon>Haptista</taxon>
        <taxon>Haptophyta</taxon>
        <taxon>Prymnesiophyceae</taxon>
        <taxon>Isochrysidales</taxon>
        <taxon>Noelaerhabdaceae</taxon>
        <taxon>Emiliania</taxon>
    </lineage>
</organism>
<evidence type="ECO:0000313" key="1">
    <source>
        <dbReference type="EMBL" id="CAE0553458.1"/>
    </source>
</evidence>
<dbReference type="EMBL" id="HBIR01025981">
    <property type="protein sequence ID" value="CAE0553458.1"/>
    <property type="molecule type" value="Transcribed_RNA"/>
</dbReference>